<feature type="transmembrane region" description="Helical" evidence="2">
    <location>
        <begin position="103"/>
        <end position="125"/>
    </location>
</feature>
<keyword evidence="4" id="KW-0482">Metalloprotease</keyword>
<comment type="caution">
    <text evidence="4">The sequence shown here is derived from an EMBL/GenBank/DDBJ whole genome shotgun (WGS) entry which is preliminary data.</text>
</comment>
<evidence type="ECO:0000259" key="3">
    <source>
        <dbReference type="Pfam" id="PF05569"/>
    </source>
</evidence>
<feature type="transmembrane region" description="Helical" evidence="2">
    <location>
        <begin position="14"/>
        <end position="32"/>
    </location>
</feature>
<keyword evidence="2" id="KW-0472">Membrane</keyword>
<proteinExistence type="predicted"/>
<keyword evidence="2" id="KW-1133">Transmembrane helix</keyword>
<dbReference type="InterPro" id="IPR052173">
    <property type="entry name" value="Beta-lactam_resp_regulator"/>
</dbReference>
<dbReference type="GO" id="GO:0008237">
    <property type="term" value="F:metallopeptidase activity"/>
    <property type="evidence" value="ECO:0007669"/>
    <property type="project" value="UniProtKB-KW"/>
</dbReference>
<gene>
    <name evidence="4" type="ORF">G9U52_11580</name>
</gene>
<feature type="domain" description="Peptidase M56" evidence="3">
    <location>
        <begin position="16"/>
        <end position="301"/>
    </location>
</feature>
<keyword evidence="4" id="KW-0645">Protease</keyword>
<feature type="region of interest" description="Disordered" evidence="1">
    <location>
        <begin position="394"/>
        <end position="507"/>
    </location>
</feature>
<dbReference type="Proteomes" id="UP001165962">
    <property type="component" value="Unassembled WGS sequence"/>
</dbReference>
<keyword evidence="2" id="KW-0812">Transmembrane</keyword>
<dbReference type="CDD" id="cd07341">
    <property type="entry name" value="M56_BlaR1_MecR1_like"/>
    <property type="match status" value="1"/>
</dbReference>
<evidence type="ECO:0000256" key="2">
    <source>
        <dbReference type="SAM" id="Phobius"/>
    </source>
</evidence>
<feature type="compositionally biased region" description="Low complexity" evidence="1">
    <location>
        <begin position="429"/>
        <end position="478"/>
    </location>
</feature>
<evidence type="ECO:0000313" key="5">
    <source>
        <dbReference type="Proteomes" id="UP001165962"/>
    </source>
</evidence>
<organism evidence="4 5">
    <name type="scientific">Paenibacillus agricola</name>
    <dbReference type="NCBI Taxonomy" id="2716264"/>
    <lineage>
        <taxon>Bacteria</taxon>
        <taxon>Bacillati</taxon>
        <taxon>Bacillota</taxon>
        <taxon>Bacilli</taxon>
        <taxon>Bacillales</taxon>
        <taxon>Paenibacillaceae</taxon>
        <taxon>Paenibacillus</taxon>
    </lineage>
</organism>
<accession>A0ABX0J8K8</accession>
<dbReference type="Pfam" id="PF05569">
    <property type="entry name" value="Peptidase_M56"/>
    <property type="match status" value="1"/>
</dbReference>
<dbReference type="InterPro" id="IPR008756">
    <property type="entry name" value="Peptidase_M56"/>
</dbReference>
<name>A0ABX0J8K8_9BACL</name>
<protein>
    <submittedName>
        <fullName evidence="4">M48 family metalloprotease</fullName>
    </submittedName>
</protein>
<dbReference type="PANTHER" id="PTHR34978:SF3">
    <property type="entry name" value="SLR0241 PROTEIN"/>
    <property type="match status" value="1"/>
</dbReference>
<dbReference type="PANTHER" id="PTHR34978">
    <property type="entry name" value="POSSIBLE SENSOR-TRANSDUCER PROTEIN BLAR"/>
    <property type="match status" value="1"/>
</dbReference>
<dbReference type="EMBL" id="JAAOIW010000004">
    <property type="protein sequence ID" value="NHN30474.1"/>
    <property type="molecule type" value="Genomic_DNA"/>
</dbReference>
<sequence>MNRTNEFLMTLFDWIWQASAMAAVTVVLILLIQRVLQQRLKPRWQYLMWLLVIIRLMLPWSPESPFSIYNWLSYPSSMPVIDPTAYWDSSKEASVSESAGASLYRYCLYVWLLGISAFGTYTVVVNRKFALQITKETTPIMDTRVQQLFAHCQRLMSVHQPIQLVVSDTLTAPTLFGLVKPKLVMPQTVLNGLSEEQLRYVFLHELAHCKRNDIGINWLMQILLICHWFNPVLWYAYQRMREDQEIASDALALTYLDSDESRNYGYTLIQMLENYAQPINVPGNINLTGSKLQLQRRIMMIKQFKSNSYRWSFVGLAAIIIISGCSLTDAQVIPAPAQTSNLQAIDQKALVTTDTATVVTDTDKKPETSIETGTKTEATMPAAANEAAVVVTAPEEQKPAPTVIEAPRTATPSDERREAVTRAALNDKPQPVAAAPSAAPAQKPQQARASAAAPQERQRPSVSAPVAATVPAPAPAAADNNVRKPTQVMPEPTAQPQEAPQPVPVES</sequence>
<evidence type="ECO:0000256" key="1">
    <source>
        <dbReference type="SAM" id="MobiDB-lite"/>
    </source>
</evidence>
<feature type="transmembrane region" description="Helical" evidence="2">
    <location>
        <begin position="44"/>
        <end position="61"/>
    </location>
</feature>
<keyword evidence="4" id="KW-0378">Hydrolase</keyword>
<reference evidence="4" key="1">
    <citation type="submission" date="2020-03" db="EMBL/GenBank/DDBJ databases">
        <title>Draft sequencing of Paenibacilllus sp. S3N08.</title>
        <authorList>
            <person name="Kim D.-U."/>
        </authorList>
    </citation>
    <scope>NUCLEOTIDE SEQUENCE</scope>
    <source>
        <strain evidence="4">S3N08</strain>
    </source>
</reference>
<keyword evidence="5" id="KW-1185">Reference proteome</keyword>
<evidence type="ECO:0000313" key="4">
    <source>
        <dbReference type="EMBL" id="NHN30474.1"/>
    </source>
</evidence>